<feature type="transmembrane region" description="Helical" evidence="8">
    <location>
        <begin position="587"/>
        <end position="606"/>
    </location>
</feature>
<dbReference type="EMBL" id="RKHK01000001">
    <property type="protein sequence ID" value="ROR72975.1"/>
    <property type="molecule type" value="Genomic_DNA"/>
</dbReference>
<feature type="transmembrane region" description="Helical" evidence="8">
    <location>
        <begin position="206"/>
        <end position="228"/>
    </location>
</feature>
<organism evidence="10 11">
    <name type="scientific">Bogoriella caseilytica</name>
    <dbReference type="NCBI Taxonomy" id="56055"/>
    <lineage>
        <taxon>Bacteria</taxon>
        <taxon>Bacillati</taxon>
        <taxon>Actinomycetota</taxon>
        <taxon>Actinomycetes</taxon>
        <taxon>Micrococcales</taxon>
        <taxon>Bogoriellaceae</taxon>
        <taxon>Bogoriella</taxon>
    </lineage>
</organism>
<dbReference type="InterPro" id="IPR001750">
    <property type="entry name" value="ND/Mrp_TM"/>
</dbReference>
<evidence type="ECO:0000256" key="3">
    <source>
        <dbReference type="ARBA" id="ARBA00022692"/>
    </source>
</evidence>
<evidence type="ECO:0000313" key="11">
    <source>
        <dbReference type="Proteomes" id="UP000280668"/>
    </source>
</evidence>
<feature type="transmembrane region" description="Helical" evidence="8">
    <location>
        <begin position="367"/>
        <end position="391"/>
    </location>
</feature>
<feature type="transmembrane region" description="Helical" evidence="8">
    <location>
        <begin position="240"/>
        <end position="258"/>
    </location>
</feature>
<evidence type="ECO:0000256" key="2">
    <source>
        <dbReference type="ARBA" id="ARBA00022475"/>
    </source>
</evidence>
<accession>A0A3N2BCM0</accession>
<dbReference type="GO" id="GO:0016491">
    <property type="term" value="F:oxidoreductase activity"/>
    <property type="evidence" value="ECO:0007669"/>
    <property type="project" value="UniProtKB-KW"/>
</dbReference>
<feature type="transmembrane region" description="Helical" evidence="8">
    <location>
        <begin position="6"/>
        <end position="23"/>
    </location>
</feature>
<feature type="domain" description="NADH:quinone oxidoreductase/Mrp antiporter transmembrane" evidence="9">
    <location>
        <begin position="128"/>
        <end position="357"/>
    </location>
</feature>
<name>A0A3N2BCM0_9MICO</name>
<keyword evidence="4 8" id="KW-1133">Transmembrane helix</keyword>
<evidence type="ECO:0000256" key="7">
    <source>
        <dbReference type="RuleBase" id="RU000320"/>
    </source>
</evidence>
<keyword evidence="10" id="KW-0456">Lyase</keyword>
<dbReference type="Pfam" id="PF00361">
    <property type="entry name" value="Proton_antipo_M"/>
    <property type="match status" value="1"/>
</dbReference>
<evidence type="ECO:0000259" key="9">
    <source>
        <dbReference type="Pfam" id="PF00361"/>
    </source>
</evidence>
<feature type="transmembrane region" description="Helical" evidence="8">
    <location>
        <begin position="134"/>
        <end position="152"/>
    </location>
</feature>
<feature type="transmembrane region" description="Helical" evidence="8">
    <location>
        <begin position="337"/>
        <end position="355"/>
    </location>
</feature>
<gene>
    <name evidence="10" type="ORF">EDD31_1340</name>
</gene>
<feature type="transmembrane region" description="Helical" evidence="8">
    <location>
        <begin position="77"/>
        <end position="99"/>
    </location>
</feature>
<sequence length="607" mass="62758">MITALALLLPLSVVTVIAVAGMFPAQARHRVRRSAAIFAPLAVLPAAALSFTEPGSRAAGLEVEWLLLGSSFALDELARPLVLIAALLYGAALMSISWLKLRDAERGSGTLSAFLLVCFTGNIGTYLAADVVSFYLFFTLMSFSAAGLVMHYRTAAARRATRIYLVMSVLAETAILAGLLMLASQMTTLALGDVPAAVAGSPHRGLIIALLLAGFAVKAGTMPLHVWLPLAHPAAPPAASAVLSGAMVKTGLVGWLRFLDGGDTEPVTAVTAVTVAGWVLLISALAGAFLAVALGVLQQDPKVVLAYSTISQMGFIAAVVSVGLIEPRYAEVTTAAAVIYAVHHGLAKGALFLGVPVAKHYGRGATGVLVAIGVSGAALAVAGAPLTSGAFSKYVSKEAVEAVSVLGVGLDAVLPFVATGSTALLLRFGWVLWRAEREPRRGVDGELLSWLLVVAAGIAVPWWIGVQWMPLGTPDWDAGVLWDAIWPILLGAGLGALAVLLVRRGTLPDAVAQADGTVIQPGDLVVAEEGALRWVSRTAGRGLDTAHRLAGASVAAPARWLTRAAETFRRAAGAADRRLVPWEASGAVLLVILAVALAAGVLGRWLT</sequence>
<keyword evidence="6 8" id="KW-0472">Membrane</keyword>
<feature type="transmembrane region" description="Helical" evidence="8">
    <location>
        <begin position="164"/>
        <end position="186"/>
    </location>
</feature>
<evidence type="ECO:0000256" key="4">
    <source>
        <dbReference type="ARBA" id="ARBA00022989"/>
    </source>
</evidence>
<feature type="transmembrane region" description="Helical" evidence="8">
    <location>
        <begin position="447"/>
        <end position="464"/>
    </location>
</feature>
<feature type="transmembrane region" description="Helical" evidence="8">
    <location>
        <begin position="304"/>
        <end position="325"/>
    </location>
</feature>
<evidence type="ECO:0000313" key="10">
    <source>
        <dbReference type="EMBL" id="ROR72975.1"/>
    </source>
</evidence>
<feature type="transmembrane region" description="Helical" evidence="8">
    <location>
        <begin position="403"/>
        <end position="426"/>
    </location>
</feature>
<dbReference type="Proteomes" id="UP000280668">
    <property type="component" value="Unassembled WGS sequence"/>
</dbReference>
<dbReference type="PANTHER" id="PTHR42682">
    <property type="entry name" value="HYDROGENASE-4 COMPONENT F"/>
    <property type="match status" value="1"/>
</dbReference>
<evidence type="ECO:0000256" key="5">
    <source>
        <dbReference type="ARBA" id="ARBA00023002"/>
    </source>
</evidence>
<evidence type="ECO:0000256" key="6">
    <source>
        <dbReference type="ARBA" id="ARBA00023136"/>
    </source>
</evidence>
<feature type="transmembrane region" description="Helical" evidence="8">
    <location>
        <begin position="111"/>
        <end position="128"/>
    </location>
</feature>
<feature type="transmembrane region" description="Helical" evidence="8">
    <location>
        <begin position="35"/>
        <end position="52"/>
    </location>
</feature>
<dbReference type="InterPro" id="IPR052175">
    <property type="entry name" value="ComplexI-like_HydComp"/>
</dbReference>
<feature type="transmembrane region" description="Helical" evidence="8">
    <location>
        <begin position="484"/>
        <end position="502"/>
    </location>
</feature>
<evidence type="ECO:0000256" key="8">
    <source>
        <dbReference type="SAM" id="Phobius"/>
    </source>
</evidence>
<keyword evidence="11" id="KW-1185">Reference proteome</keyword>
<feature type="transmembrane region" description="Helical" evidence="8">
    <location>
        <begin position="278"/>
        <end position="297"/>
    </location>
</feature>
<evidence type="ECO:0000256" key="1">
    <source>
        <dbReference type="ARBA" id="ARBA00004651"/>
    </source>
</evidence>
<comment type="caution">
    <text evidence="10">The sequence shown here is derived from an EMBL/GenBank/DDBJ whole genome shotgun (WGS) entry which is preliminary data.</text>
</comment>
<dbReference type="AlphaFoldDB" id="A0A3N2BCM0"/>
<comment type="subcellular location">
    <subcellularLocation>
        <location evidence="1">Cell membrane</location>
        <topology evidence="1">Multi-pass membrane protein</topology>
    </subcellularLocation>
    <subcellularLocation>
        <location evidence="7">Membrane</location>
        <topology evidence="7">Multi-pass membrane protein</topology>
    </subcellularLocation>
</comment>
<dbReference type="PANTHER" id="PTHR42682:SF4">
    <property type="entry name" value="NADH-UBIQUINONE_PLASTOQUINONE"/>
    <property type="match status" value="1"/>
</dbReference>
<reference evidence="10 11" key="1">
    <citation type="submission" date="2018-11" db="EMBL/GenBank/DDBJ databases">
        <title>Sequencing the genomes of 1000 actinobacteria strains.</title>
        <authorList>
            <person name="Klenk H.-P."/>
        </authorList>
    </citation>
    <scope>NUCLEOTIDE SEQUENCE [LARGE SCALE GENOMIC DNA]</scope>
    <source>
        <strain evidence="10 11">DSM 11294</strain>
    </source>
</reference>
<dbReference type="GO" id="GO:0016829">
    <property type="term" value="F:lyase activity"/>
    <property type="evidence" value="ECO:0007669"/>
    <property type="project" value="UniProtKB-KW"/>
</dbReference>
<dbReference type="RefSeq" id="WP_211336076.1">
    <property type="nucleotide sequence ID" value="NZ_RKHK01000001.1"/>
</dbReference>
<protein>
    <submittedName>
        <fullName evidence="10">Formate hydrogenlyase subunit 3/multisubunit Na+/H+ antiporter MnhD subunit</fullName>
    </submittedName>
</protein>
<proteinExistence type="predicted"/>
<keyword evidence="3 7" id="KW-0812">Transmembrane</keyword>
<keyword evidence="5" id="KW-0560">Oxidoreductase</keyword>
<dbReference type="GO" id="GO:0005886">
    <property type="term" value="C:plasma membrane"/>
    <property type="evidence" value="ECO:0007669"/>
    <property type="project" value="UniProtKB-SubCell"/>
</dbReference>
<keyword evidence="2" id="KW-1003">Cell membrane</keyword>